<evidence type="ECO:0008006" key="5">
    <source>
        <dbReference type="Google" id="ProtNLM"/>
    </source>
</evidence>
<dbReference type="GO" id="GO:0046872">
    <property type="term" value="F:metal ion binding"/>
    <property type="evidence" value="ECO:0007669"/>
    <property type="project" value="UniProtKB-KW"/>
</dbReference>
<protein>
    <recommendedName>
        <fullName evidence="5">Ribulose-phosphate 3-epimerase</fullName>
    </recommendedName>
</protein>
<keyword evidence="2" id="KW-0413">Isomerase</keyword>
<evidence type="ECO:0000313" key="4">
    <source>
        <dbReference type="Proteomes" id="UP000177885"/>
    </source>
</evidence>
<dbReference type="GO" id="GO:0016857">
    <property type="term" value="F:racemase and epimerase activity, acting on carbohydrates and derivatives"/>
    <property type="evidence" value="ECO:0007669"/>
    <property type="project" value="InterPro"/>
</dbReference>
<organism evidence="3 4">
    <name type="scientific">Candidatus Uhrbacteria bacterium RIFCSPHIGHO2_01_FULL_63_20</name>
    <dbReference type="NCBI Taxonomy" id="1802385"/>
    <lineage>
        <taxon>Bacteria</taxon>
        <taxon>Candidatus Uhriibacteriota</taxon>
    </lineage>
</organism>
<dbReference type="PANTHER" id="PTHR11749">
    <property type="entry name" value="RIBULOSE-5-PHOSPHATE-3-EPIMERASE"/>
    <property type="match status" value="1"/>
</dbReference>
<evidence type="ECO:0000256" key="2">
    <source>
        <dbReference type="ARBA" id="ARBA00023235"/>
    </source>
</evidence>
<dbReference type="STRING" id="1802385.A2856_00545"/>
<evidence type="ECO:0000256" key="1">
    <source>
        <dbReference type="ARBA" id="ARBA00022723"/>
    </source>
</evidence>
<sequence>MIEVIPSILVQSHDEFERRLRLVENDCLTVHVDVLDGTLFPHMSWADARAVGAMRTEVNYEIHLMVENPLPIVEAWSKEVPNFRRAIVHAEMKRPLGAVLDAIHERDLEAGIAMNPETPLREVHAFAPRIQSLTVMGVHPGASGQAFLGASVLANLRLAAEHFPDLPLEIDGGVTKDLLEVLIQAGAMRVCAASAVFSAPDPAEALRALRETASTFAP</sequence>
<comment type="caution">
    <text evidence="3">The sequence shown here is derived from an EMBL/GenBank/DDBJ whole genome shotgun (WGS) entry which is preliminary data.</text>
</comment>
<proteinExistence type="predicted"/>
<reference evidence="3 4" key="1">
    <citation type="journal article" date="2016" name="Nat. Commun.">
        <title>Thousands of microbial genomes shed light on interconnected biogeochemical processes in an aquifer system.</title>
        <authorList>
            <person name="Anantharaman K."/>
            <person name="Brown C.T."/>
            <person name="Hug L.A."/>
            <person name="Sharon I."/>
            <person name="Castelle C.J."/>
            <person name="Probst A.J."/>
            <person name="Thomas B.C."/>
            <person name="Singh A."/>
            <person name="Wilkins M.J."/>
            <person name="Karaoz U."/>
            <person name="Brodie E.L."/>
            <person name="Williams K.H."/>
            <person name="Hubbard S.S."/>
            <person name="Banfield J.F."/>
        </authorList>
    </citation>
    <scope>NUCLEOTIDE SEQUENCE [LARGE SCALE GENOMIC DNA]</scope>
</reference>
<dbReference type="Proteomes" id="UP000177885">
    <property type="component" value="Unassembled WGS sequence"/>
</dbReference>
<evidence type="ECO:0000313" key="3">
    <source>
        <dbReference type="EMBL" id="OGL66972.1"/>
    </source>
</evidence>
<dbReference type="InterPro" id="IPR013785">
    <property type="entry name" value="Aldolase_TIM"/>
</dbReference>
<dbReference type="SUPFAM" id="SSF51366">
    <property type="entry name" value="Ribulose-phoshate binding barrel"/>
    <property type="match status" value="1"/>
</dbReference>
<dbReference type="AlphaFoldDB" id="A0A1F7TLW4"/>
<dbReference type="GO" id="GO:0005975">
    <property type="term" value="P:carbohydrate metabolic process"/>
    <property type="evidence" value="ECO:0007669"/>
    <property type="project" value="InterPro"/>
</dbReference>
<gene>
    <name evidence="3" type="ORF">A2856_00545</name>
</gene>
<accession>A0A1F7TLW4</accession>
<dbReference type="InterPro" id="IPR000056">
    <property type="entry name" value="Ribul_P_3_epim-like"/>
</dbReference>
<dbReference type="Gene3D" id="3.20.20.70">
    <property type="entry name" value="Aldolase class I"/>
    <property type="match status" value="1"/>
</dbReference>
<dbReference type="InterPro" id="IPR011060">
    <property type="entry name" value="RibuloseP-bd_barrel"/>
</dbReference>
<name>A0A1F7TLW4_9BACT</name>
<keyword evidence="1" id="KW-0479">Metal-binding</keyword>
<dbReference type="EMBL" id="MGDT01000004">
    <property type="protein sequence ID" value="OGL66972.1"/>
    <property type="molecule type" value="Genomic_DNA"/>
</dbReference>
<dbReference type="Pfam" id="PF00834">
    <property type="entry name" value="Ribul_P_3_epim"/>
    <property type="match status" value="1"/>
</dbReference>